<gene>
    <name evidence="2" type="ORF">AD929_04305</name>
</gene>
<evidence type="ECO:0000256" key="1">
    <source>
        <dbReference type="SAM" id="MobiDB-lite"/>
    </source>
</evidence>
<protein>
    <submittedName>
        <fullName evidence="2">Uncharacterized protein</fullName>
    </submittedName>
</protein>
<dbReference type="RefSeq" id="WP_062494656.1">
    <property type="nucleotide sequence ID" value="NZ_LHZB01000104.1"/>
</dbReference>
<dbReference type="PATRIC" id="fig|442.7.peg.2341"/>
<comment type="caution">
    <text evidence="2">The sequence shown here is derived from an EMBL/GenBank/DDBJ whole genome shotgun (WGS) entry which is preliminary data.</text>
</comment>
<evidence type="ECO:0000313" key="2">
    <source>
        <dbReference type="EMBL" id="KXV02032.1"/>
    </source>
</evidence>
<feature type="compositionally biased region" description="Polar residues" evidence="1">
    <location>
        <begin position="454"/>
        <end position="471"/>
    </location>
</feature>
<sequence length="471" mass="51589">MASAPRRTKSFGYSNRGRGNFDPGMNLMVELVGPIVRAPGGGAIGVPFTEDLAKKGAESGKVTYDHARVRFLNDIPKFDVKKGTEVELVMPLPKAYQDGTKEFRGRNLARLDTPVSGGEAMRSGAKFALQNAWMKNDRLFAHYGAGGPNAPALELGSAAVLPNVLATVLKPATREDGSEYQQVMVVKGDQAKTVESGDGILTAYEEAFPDGADLKEGNPGFVLIARARAPEGMDAAEQEAFYNDPSNRISLRQAVYAEKQEGTDEYVQPTGYDAIQKFLEREDKAAQAFFPLIESQDWDVQFVPLLTVSQSPNRLPSKSERGTDFSQDYIGYEESENDPAVMEVWDPIFTPSDIVVMRMVNFYDNDGNQLRCTASGNILDDEGCKTAEKAPHHKFGVPFSTYQNPIERGAPTGYYLSDIPTAGMPEAHLKAVLAEGERLKQNGIKARKAINAERYSNTEETAEPENNSPRP</sequence>
<dbReference type="EMBL" id="LHZB01000104">
    <property type="protein sequence ID" value="KXV02032.1"/>
    <property type="molecule type" value="Genomic_DNA"/>
</dbReference>
<name>A0A149QXJ7_9PROT</name>
<proteinExistence type="predicted"/>
<evidence type="ECO:0000313" key="3">
    <source>
        <dbReference type="Proteomes" id="UP000075573"/>
    </source>
</evidence>
<accession>A0A149QXJ7</accession>
<dbReference type="AlphaFoldDB" id="A0A149QXJ7"/>
<reference evidence="2 3" key="1">
    <citation type="submission" date="2015-06" db="EMBL/GenBank/DDBJ databases">
        <title>Improved classification and identification of acetic acid bacteria using matrix-assisted laser desorption/ionization time-of-flight mass spectrometry; Gluconobacter nephelii and Gluconobacter uchimurae are later heterotypic synonyms of Gluconobacter japonicus and Gluconobacter oxydans, respectively.</title>
        <authorList>
            <person name="Li L."/>
            <person name="Cleenwerck I."/>
            <person name="De Vuyst L."/>
            <person name="Vandamme P."/>
        </authorList>
    </citation>
    <scope>NUCLEOTIDE SEQUENCE [LARGE SCALE GENOMIC DNA]</scope>
    <source>
        <strain evidence="2 3">LMG 1764</strain>
    </source>
</reference>
<dbReference type="Proteomes" id="UP000075573">
    <property type="component" value="Unassembled WGS sequence"/>
</dbReference>
<feature type="region of interest" description="Disordered" evidence="1">
    <location>
        <begin position="445"/>
        <end position="471"/>
    </location>
</feature>
<organism evidence="2 3">
    <name type="scientific">Gluconobacter potus</name>
    <dbReference type="NCBI Taxonomy" id="2724927"/>
    <lineage>
        <taxon>Bacteria</taxon>
        <taxon>Pseudomonadati</taxon>
        <taxon>Pseudomonadota</taxon>
        <taxon>Alphaproteobacteria</taxon>
        <taxon>Acetobacterales</taxon>
        <taxon>Acetobacteraceae</taxon>
        <taxon>Gluconobacter</taxon>
    </lineage>
</organism>